<evidence type="ECO:0000256" key="4">
    <source>
        <dbReference type="ARBA" id="ARBA00023136"/>
    </source>
</evidence>
<feature type="transmembrane region" description="Helical" evidence="6">
    <location>
        <begin position="53"/>
        <end position="80"/>
    </location>
</feature>
<proteinExistence type="predicted"/>
<evidence type="ECO:0000256" key="6">
    <source>
        <dbReference type="SAM" id="Phobius"/>
    </source>
</evidence>
<feature type="transmembrane region" description="Helical" evidence="6">
    <location>
        <begin position="87"/>
        <end position="107"/>
    </location>
</feature>
<comment type="caution">
    <text evidence="8">The sequence shown here is derived from an EMBL/GenBank/DDBJ whole genome shotgun (WGS) entry which is preliminary data.</text>
</comment>
<evidence type="ECO:0000313" key="9">
    <source>
        <dbReference type="Proteomes" id="UP001151518"/>
    </source>
</evidence>
<accession>A0A9W8G5K7</accession>
<dbReference type="InterPro" id="IPR008253">
    <property type="entry name" value="Marvel"/>
</dbReference>
<keyword evidence="2 6" id="KW-0812">Transmembrane</keyword>
<dbReference type="AlphaFoldDB" id="A0A9W8G5K7"/>
<evidence type="ECO:0000256" key="2">
    <source>
        <dbReference type="ARBA" id="ARBA00022692"/>
    </source>
</evidence>
<feature type="transmembrane region" description="Helical" evidence="6">
    <location>
        <begin position="127"/>
        <end position="148"/>
    </location>
</feature>
<dbReference type="PANTHER" id="PTHR39608:SF1">
    <property type="entry name" value="INTEGRAL MEMBRANE PROTEIN (AFU_ORTHOLOGUE AFUA_5G08640)"/>
    <property type="match status" value="1"/>
</dbReference>
<feature type="domain" description="MARVEL" evidence="7">
    <location>
        <begin position="13"/>
        <end position="142"/>
    </location>
</feature>
<keyword evidence="3 6" id="KW-1133">Transmembrane helix</keyword>
<evidence type="ECO:0000256" key="3">
    <source>
        <dbReference type="ARBA" id="ARBA00022989"/>
    </source>
</evidence>
<dbReference type="PANTHER" id="PTHR39608">
    <property type="entry name" value="INTEGRAL MEMBRANE PROTEIN (AFU_ORTHOLOGUE AFUA_5G08640)"/>
    <property type="match status" value="1"/>
</dbReference>
<dbReference type="Pfam" id="PF01284">
    <property type="entry name" value="MARVEL"/>
    <property type="match status" value="1"/>
</dbReference>
<dbReference type="OrthoDB" id="5569995at2759"/>
<dbReference type="GO" id="GO:0016020">
    <property type="term" value="C:membrane"/>
    <property type="evidence" value="ECO:0007669"/>
    <property type="project" value="UniProtKB-SubCell"/>
</dbReference>
<evidence type="ECO:0000256" key="5">
    <source>
        <dbReference type="SAM" id="MobiDB-lite"/>
    </source>
</evidence>
<evidence type="ECO:0000259" key="7">
    <source>
        <dbReference type="Pfam" id="PF01284"/>
    </source>
</evidence>
<reference evidence="8" key="1">
    <citation type="submission" date="2022-07" db="EMBL/GenBank/DDBJ databases">
        <title>Phylogenomic reconstructions and comparative analyses of Kickxellomycotina fungi.</title>
        <authorList>
            <person name="Reynolds N.K."/>
            <person name="Stajich J.E."/>
            <person name="Barry K."/>
            <person name="Grigoriev I.V."/>
            <person name="Crous P."/>
            <person name="Smith M.E."/>
        </authorList>
    </citation>
    <scope>NUCLEOTIDE SEQUENCE</scope>
    <source>
        <strain evidence="8">NRRL 3115</strain>
    </source>
</reference>
<keyword evidence="4 6" id="KW-0472">Membrane</keyword>
<evidence type="ECO:0000313" key="8">
    <source>
        <dbReference type="EMBL" id="KAJ2673431.1"/>
    </source>
</evidence>
<organism evidence="8 9">
    <name type="scientific">Coemansia spiralis</name>
    <dbReference type="NCBI Taxonomy" id="417178"/>
    <lineage>
        <taxon>Eukaryota</taxon>
        <taxon>Fungi</taxon>
        <taxon>Fungi incertae sedis</taxon>
        <taxon>Zoopagomycota</taxon>
        <taxon>Kickxellomycotina</taxon>
        <taxon>Kickxellomycetes</taxon>
        <taxon>Kickxellales</taxon>
        <taxon>Kickxellaceae</taxon>
        <taxon>Coemansia</taxon>
    </lineage>
</organism>
<sequence>MFSDTLLKILRFYLYITALVFVVIVLITDAVSLSKLDKYPSGYVSEHKGAAGYTMFVTLASLILIPLITFGHHLAVFAVLSRVLHELILNAVLAVFWFVAGCVMANYSGGGGCYGSSLCSSFRAATAFSWLTFFVLLAQIVFLVLVVMRVRRNNGDIRAPYGYDSGYGGNAGGAAAPPMHSEEPYYETQPKVEMPTPH</sequence>
<evidence type="ECO:0000256" key="1">
    <source>
        <dbReference type="ARBA" id="ARBA00004141"/>
    </source>
</evidence>
<gene>
    <name evidence="8" type="ORF">GGI25_004693</name>
</gene>
<protein>
    <recommendedName>
        <fullName evidence="7">MARVEL domain-containing protein</fullName>
    </recommendedName>
</protein>
<dbReference type="Proteomes" id="UP001151518">
    <property type="component" value="Unassembled WGS sequence"/>
</dbReference>
<feature type="transmembrane region" description="Helical" evidence="6">
    <location>
        <begin position="12"/>
        <end position="33"/>
    </location>
</feature>
<name>A0A9W8G5K7_9FUNG</name>
<comment type="subcellular location">
    <subcellularLocation>
        <location evidence="1">Membrane</location>
        <topology evidence="1">Multi-pass membrane protein</topology>
    </subcellularLocation>
</comment>
<feature type="region of interest" description="Disordered" evidence="5">
    <location>
        <begin position="173"/>
        <end position="198"/>
    </location>
</feature>
<dbReference type="EMBL" id="JANBTW010000068">
    <property type="protein sequence ID" value="KAJ2673431.1"/>
    <property type="molecule type" value="Genomic_DNA"/>
</dbReference>